<dbReference type="AlphaFoldDB" id="A0A6A3YE09"/>
<name>A0A6A3YE09_9STRA</name>
<dbReference type="EMBL" id="QXGD01001025">
    <property type="protein sequence ID" value="KAE9217054.1"/>
    <property type="molecule type" value="Genomic_DNA"/>
</dbReference>
<evidence type="ECO:0000313" key="2">
    <source>
        <dbReference type="Proteomes" id="UP000440367"/>
    </source>
</evidence>
<protein>
    <submittedName>
        <fullName evidence="1">Uncharacterized protein</fullName>
    </submittedName>
</protein>
<gene>
    <name evidence="1" type="ORF">PF002_g16912</name>
</gene>
<proteinExistence type="predicted"/>
<evidence type="ECO:0000313" key="1">
    <source>
        <dbReference type="EMBL" id="KAE9217054.1"/>
    </source>
</evidence>
<sequence>MEPTTPAPGMPQQLTVFLLPFRGALTTAPANGQCAYAALYASTTTTVSFTSEVVREANVVKRSVSTLMMTNIANDVACKVLDPGRELQRLYPSHPAPPNPAVATTA</sequence>
<dbReference type="Proteomes" id="UP000440367">
    <property type="component" value="Unassembled WGS sequence"/>
</dbReference>
<reference evidence="1 2" key="1">
    <citation type="submission" date="2018-08" db="EMBL/GenBank/DDBJ databases">
        <title>Genomic investigation of the strawberry pathogen Phytophthora fragariae indicates pathogenicity is determined by transcriptional variation in three key races.</title>
        <authorList>
            <person name="Adams T.M."/>
            <person name="Armitage A.D."/>
            <person name="Sobczyk M.K."/>
            <person name="Bates H.J."/>
            <person name="Dunwell J.M."/>
            <person name="Nellist C.F."/>
            <person name="Harrison R.J."/>
        </authorList>
    </citation>
    <scope>NUCLEOTIDE SEQUENCE [LARGE SCALE GENOMIC DNA]</scope>
    <source>
        <strain evidence="1 2">BC-1</strain>
    </source>
</reference>
<comment type="caution">
    <text evidence="1">The sequence shown here is derived from an EMBL/GenBank/DDBJ whole genome shotgun (WGS) entry which is preliminary data.</text>
</comment>
<accession>A0A6A3YE09</accession>
<organism evidence="1 2">
    <name type="scientific">Phytophthora fragariae</name>
    <dbReference type="NCBI Taxonomy" id="53985"/>
    <lineage>
        <taxon>Eukaryota</taxon>
        <taxon>Sar</taxon>
        <taxon>Stramenopiles</taxon>
        <taxon>Oomycota</taxon>
        <taxon>Peronosporomycetes</taxon>
        <taxon>Peronosporales</taxon>
        <taxon>Peronosporaceae</taxon>
        <taxon>Phytophthora</taxon>
    </lineage>
</organism>